<accession>A0A941W3T1</accession>
<dbReference type="AlphaFoldDB" id="A0A941W3T1"/>
<evidence type="ECO:0000313" key="1">
    <source>
        <dbReference type="EMBL" id="MBS1258867.1"/>
    </source>
</evidence>
<reference evidence="1" key="1">
    <citation type="journal article" date="2021" name="ISME J.">
        <title>Fine-scale metabolic discontinuity in a stratified prokaryote microbiome of a Red Sea deep halocline.</title>
        <authorList>
            <person name="Michoud G."/>
            <person name="Ngugi D.K."/>
            <person name="Barozzi A."/>
            <person name="Merlino G."/>
            <person name="Calleja M.L."/>
            <person name="Delgado-Huertas A."/>
            <person name="Moran X.A.G."/>
            <person name="Daffonchio D."/>
        </authorList>
    </citation>
    <scope>NUCLEOTIDE SEQUENCE</scope>
    <source>
        <strain evidence="1">SuakinDeep_MAG55_1</strain>
    </source>
</reference>
<name>A0A941W3T1_9BACT</name>
<dbReference type="Proteomes" id="UP000722750">
    <property type="component" value="Unassembled WGS sequence"/>
</dbReference>
<organism evidence="1 2">
    <name type="scientific">Candidatus Scalindua arabica</name>
    <dbReference type="NCBI Taxonomy" id="1127984"/>
    <lineage>
        <taxon>Bacteria</taxon>
        <taxon>Pseudomonadati</taxon>
        <taxon>Planctomycetota</taxon>
        <taxon>Candidatus Brocadiia</taxon>
        <taxon>Candidatus Brocadiales</taxon>
        <taxon>Candidatus Scalinduaceae</taxon>
        <taxon>Candidatus Scalindua</taxon>
    </lineage>
</organism>
<gene>
    <name evidence="1" type="ORF">MAG551_01931</name>
</gene>
<dbReference type="EMBL" id="JAANXD010000076">
    <property type="protein sequence ID" value="MBS1258867.1"/>
    <property type="molecule type" value="Genomic_DNA"/>
</dbReference>
<evidence type="ECO:0000313" key="2">
    <source>
        <dbReference type="Proteomes" id="UP000722750"/>
    </source>
</evidence>
<protein>
    <submittedName>
        <fullName evidence="1">Uncharacterized protein</fullName>
    </submittedName>
</protein>
<proteinExistence type="predicted"/>
<sequence>MEKDEFIKQLENDIKSPEFGSKPNDHLMWYNKEGDCIHFKTMDVDIIGKRIDEFLTLYISIEEQKPIGFQLKDIHALTRLLDADIMVETDVTTSDKRLVSINMLILKAFAKRPPNINRVSGYTDAVGVITKDEYNSVEIPVS</sequence>
<comment type="caution">
    <text evidence="1">The sequence shown here is derived from an EMBL/GenBank/DDBJ whole genome shotgun (WGS) entry which is preliminary data.</text>
</comment>